<dbReference type="SUPFAM" id="SSF81345">
    <property type="entry name" value="ABC transporter involved in vitamin B12 uptake, BtuC"/>
    <property type="match status" value="1"/>
</dbReference>
<feature type="transmembrane region" description="Helical" evidence="8">
    <location>
        <begin position="194"/>
        <end position="216"/>
    </location>
</feature>
<evidence type="ECO:0000256" key="3">
    <source>
        <dbReference type="ARBA" id="ARBA00022448"/>
    </source>
</evidence>
<keyword evidence="5 8" id="KW-0812">Transmembrane</keyword>
<keyword evidence="9" id="KW-0732">Signal</keyword>
<sequence>MRRPVPALLRSPRFAACALLAGLLVGSLTSLAAGPAALNWALLWGAGADADLARLVLLELRLPRLMAALCAGSLLAASGAALQALFQNPLAEPGLVGVSAGAALGAAGLLVLCPAVATAAALPVAAFFGALATAALIASIGLRSAAGDHGTLLLAGIAINAVAGAGIALLTYIASDSALRQLSFWLFGDLSRPTAGQLASGLPWMVLAAVCLWRLARGLNLLQLGPANALALGVRPQRLRNTVLIAVALGVGTAVALVGTIAFVGLVVPHLMRTWVGPDQRPLLPLSALAGANLLIWADLVARSVIAPAEIPAGVLTALLGGPFFLLMVWQRPS</sequence>
<dbReference type="OrthoDB" id="9055647at2"/>
<dbReference type="CDD" id="cd06550">
    <property type="entry name" value="TM_ABC_iron-siderophores_like"/>
    <property type="match status" value="1"/>
</dbReference>
<gene>
    <name evidence="10" type="ORF">DEH80_05130</name>
</gene>
<comment type="similarity">
    <text evidence="2">Belongs to the binding-protein-dependent transport system permease family. FecCD subfamily.</text>
</comment>
<dbReference type="GO" id="GO:0022857">
    <property type="term" value="F:transmembrane transporter activity"/>
    <property type="evidence" value="ECO:0007669"/>
    <property type="project" value="InterPro"/>
</dbReference>
<feature type="transmembrane region" description="Helical" evidence="8">
    <location>
        <begin position="313"/>
        <end position="330"/>
    </location>
</feature>
<evidence type="ECO:0000256" key="5">
    <source>
        <dbReference type="ARBA" id="ARBA00022692"/>
    </source>
</evidence>
<dbReference type="PANTHER" id="PTHR30472:SF25">
    <property type="entry name" value="ABC TRANSPORTER PERMEASE PROTEIN MJ0876-RELATED"/>
    <property type="match status" value="1"/>
</dbReference>
<dbReference type="FunFam" id="1.10.3470.10:FF:000001">
    <property type="entry name" value="Vitamin B12 ABC transporter permease BtuC"/>
    <property type="match status" value="1"/>
</dbReference>
<feature type="transmembrane region" description="Helical" evidence="8">
    <location>
        <begin position="152"/>
        <end position="174"/>
    </location>
</feature>
<dbReference type="PANTHER" id="PTHR30472">
    <property type="entry name" value="FERRIC ENTEROBACTIN TRANSPORT SYSTEM PERMEASE PROTEIN"/>
    <property type="match status" value="1"/>
</dbReference>
<feature type="chain" id="PRO_5016702440" evidence="9">
    <location>
        <begin position="33"/>
        <end position="334"/>
    </location>
</feature>
<feature type="transmembrane region" description="Helical" evidence="8">
    <location>
        <begin position="93"/>
        <end position="112"/>
    </location>
</feature>
<evidence type="ECO:0000256" key="8">
    <source>
        <dbReference type="SAM" id="Phobius"/>
    </source>
</evidence>
<protein>
    <submittedName>
        <fullName evidence="10">Heme ABC transporter permease</fullName>
    </submittedName>
</protein>
<proteinExistence type="inferred from homology"/>
<reference evidence="10 11" key="1">
    <citation type="submission" date="2018-05" db="EMBL/GenBank/DDBJ databases">
        <title>Abyssibacter profundi OUC007T gen. nov., sp. nov, a marine bacterium isolated from seawater of the Mariana Trench.</title>
        <authorList>
            <person name="Zhou S."/>
        </authorList>
    </citation>
    <scope>NUCLEOTIDE SEQUENCE [LARGE SCALE GENOMIC DNA]</scope>
    <source>
        <strain evidence="10 11">OUC007</strain>
    </source>
</reference>
<keyword evidence="7 8" id="KW-0472">Membrane</keyword>
<feature type="transmembrane region" description="Helical" evidence="8">
    <location>
        <begin position="118"/>
        <end position="140"/>
    </location>
</feature>
<keyword evidence="3" id="KW-0813">Transport</keyword>
<dbReference type="Pfam" id="PF01032">
    <property type="entry name" value="FecCD"/>
    <property type="match status" value="1"/>
</dbReference>
<dbReference type="InterPro" id="IPR000522">
    <property type="entry name" value="ABC_transptr_permease_BtuC"/>
</dbReference>
<dbReference type="AlphaFoldDB" id="A0A363UMZ5"/>
<feature type="transmembrane region" description="Helical" evidence="8">
    <location>
        <begin position="65"/>
        <end position="86"/>
    </location>
</feature>
<keyword evidence="4" id="KW-1003">Cell membrane</keyword>
<evidence type="ECO:0000313" key="10">
    <source>
        <dbReference type="EMBL" id="PWN56808.1"/>
    </source>
</evidence>
<evidence type="ECO:0000256" key="2">
    <source>
        <dbReference type="ARBA" id="ARBA00007935"/>
    </source>
</evidence>
<dbReference type="Gene3D" id="1.10.3470.10">
    <property type="entry name" value="ABC transporter involved in vitamin B12 uptake, BtuC"/>
    <property type="match status" value="1"/>
</dbReference>
<evidence type="ECO:0000256" key="1">
    <source>
        <dbReference type="ARBA" id="ARBA00004651"/>
    </source>
</evidence>
<dbReference type="InterPro" id="IPR037294">
    <property type="entry name" value="ABC_BtuC-like"/>
</dbReference>
<dbReference type="EMBL" id="QEQK01000004">
    <property type="protein sequence ID" value="PWN56808.1"/>
    <property type="molecule type" value="Genomic_DNA"/>
</dbReference>
<name>A0A363UMZ5_9GAMM</name>
<feature type="transmembrane region" description="Helical" evidence="8">
    <location>
        <begin position="243"/>
        <end position="271"/>
    </location>
</feature>
<keyword evidence="11" id="KW-1185">Reference proteome</keyword>
<comment type="caution">
    <text evidence="10">The sequence shown here is derived from an EMBL/GenBank/DDBJ whole genome shotgun (WGS) entry which is preliminary data.</text>
</comment>
<keyword evidence="6 8" id="KW-1133">Transmembrane helix</keyword>
<evidence type="ECO:0000256" key="9">
    <source>
        <dbReference type="SAM" id="SignalP"/>
    </source>
</evidence>
<evidence type="ECO:0000256" key="6">
    <source>
        <dbReference type="ARBA" id="ARBA00022989"/>
    </source>
</evidence>
<organism evidence="10 11">
    <name type="scientific">Abyssibacter profundi</name>
    <dbReference type="NCBI Taxonomy" id="2182787"/>
    <lineage>
        <taxon>Bacteria</taxon>
        <taxon>Pseudomonadati</taxon>
        <taxon>Pseudomonadota</taxon>
        <taxon>Gammaproteobacteria</taxon>
        <taxon>Chromatiales</taxon>
        <taxon>Oceanococcaceae</taxon>
        <taxon>Abyssibacter</taxon>
    </lineage>
</organism>
<dbReference type="Proteomes" id="UP000251800">
    <property type="component" value="Unassembled WGS sequence"/>
</dbReference>
<dbReference type="GO" id="GO:0033214">
    <property type="term" value="P:siderophore-iron import into cell"/>
    <property type="evidence" value="ECO:0007669"/>
    <property type="project" value="TreeGrafter"/>
</dbReference>
<comment type="subcellular location">
    <subcellularLocation>
        <location evidence="1">Cell membrane</location>
        <topology evidence="1">Multi-pass membrane protein</topology>
    </subcellularLocation>
</comment>
<feature type="signal peptide" evidence="9">
    <location>
        <begin position="1"/>
        <end position="32"/>
    </location>
</feature>
<evidence type="ECO:0000256" key="4">
    <source>
        <dbReference type="ARBA" id="ARBA00022475"/>
    </source>
</evidence>
<dbReference type="GO" id="GO:0005886">
    <property type="term" value="C:plasma membrane"/>
    <property type="evidence" value="ECO:0007669"/>
    <property type="project" value="UniProtKB-SubCell"/>
</dbReference>
<evidence type="ECO:0000256" key="7">
    <source>
        <dbReference type="ARBA" id="ARBA00023136"/>
    </source>
</evidence>
<evidence type="ECO:0000313" key="11">
    <source>
        <dbReference type="Proteomes" id="UP000251800"/>
    </source>
</evidence>
<accession>A0A363UMZ5</accession>